<feature type="transmembrane region" description="Helical" evidence="1">
    <location>
        <begin position="139"/>
        <end position="160"/>
    </location>
</feature>
<dbReference type="EMBL" id="JAPMUA010000002">
    <property type="protein sequence ID" value="MDG3585371.1"/>
    <property type="molecule type" value="Genomic_DNA"/>
</dbReference>
<feature type="transmembrane region" description="Helical" evidence="1">
    <location>
        <begin position="35"/>
        <end position="58"/>
    </location>
</feature>
<keyword evidence="1" id="KW-0812">Transmembrane</keyword>
<feature type="transmembrane region" description="Helical" evidence="1">
    <location>
        <begin position="6"/>
        <end position="23"/>
    </location>
</feature>
<organism evidence="2 3">
    <name type="scientific">Galbibacter pacificus</name>
    <dbReference type="NCBI Taxonomy" id="2996052"/>
    <lineage>
        <taxon>Bacteria</taxon>
        <taxon>Pseudomonadati</taxon>
        <taxon>Bacteroidota</taxon>
        <taxon>Flavobacteriia</taxon>
        <taxon>Flavobacteriales</taxon>
        <taxon>Flavobacteriaceae</taxon>
        <taxon>Galbibacter</taxon>
    </lineage>
</organism>
<evidence type="ECO:0000313" key="3">
    <source>
        <dbReference type="Proteomes" id="UP001153642"/>
    </source>
</evidence>
<feature type="transmembrane region" description="Helical" evidence="1">
    <location>
        <begin position="109"/>
        <end position="127"/>
    </location>
</feature>
<comment type="caution">
    <text evidence="2">The sequence shown here is derived from an EMBL/GenBank/DDBJ whole genome shotgun (WGS) entry which is preliminary data.</text>
</comment>
<keyword evidence="1" id="KW-1133">Transmembrane helix</keyword>
<reference evidence="2" key="1">
    <citation type="submission" date="2022-11" db="EMBL/GenBank/DDBJ databases">
        <title>High-quality draft genome sequence of Galbibacter sp. strain CMA-7.</title>
        <authorList>
            <person name="Wei L."/>
            <person name="Dong C."/>
            <person name="Shao Z."/>
        </authorList>
    </citation>
    <scope>NUCLEOTIDE SEQUENCE</scope>
    <source>
        <strain evidence="2">CMA-7</strain>
    </source>
</reference>
<feature type="transmembrane region" description="Helical" evidence="1">
    <location>
        <begin position="172"/>
        <end position="197"/>
    </location>
</feature>
<gene>
    <name evidence="2" type="ORF">OSR52_05770</name>
</gene>
<accession>A0ABT6FQ43</accession>
<dbReference type="RefSeq" id="WP_277899359.1">
    <property type="nucleotide sequence ID" value="NZ_JAPMUA010000002.1"/>
</dbReference>
<evidence type="ECO:0000256" key="1">
    <source>
        <dbReference type="SAM" id="Phobius"/>
    </source>
</evidence>
<sequence>MQFTRTFIPAIIILTTIIALITYKKYRHTPNRYFLYLLLATIITELIGSFIVYCYYYPQSGTTIFAKSIFPDRLFERNSWIYNIFRILTFYFYLFFFKELVKRKKHQTIIYLLFIVYSFLVVLDLWLNKTDFFTRNLMIIRISGTIAILIATILYFTEVFNSNKILKIYKELSFWLVAGSLFYYLLTIPIMMFTKIFYNYQGIYLSILLFSNFILYGSFITGFIINAREIKHG</sequence>
<proteinExistence type="predicted"/>
<protein>
    <submittedName>
        <fullName evidence="2">Uncharacterized protein</fullName>
    </submittedName>
</protein>
<keyword evidence="1" id="KW-0472">Membrane</keyword>
<feature type="transmembrane region" description="Helical" evidence="1">
    <location>
        <begin position="203"/>
        <end position="225"/>
    </location>
</feature>
<keyword evidence="3" id="KW-1185">Reference proteome</keyword>
<feature type="transmembrane region" description="Helical" evidence="1">
    <location>
        <begin position="80"/>
        <end position="97"/>
    </location>
</feature>
<name>A0ABT6FQ43_9FLAO</name>
<evidence type="ECO:0000313" key="2">
    <source>
        <dbReference type="EMBL" id="MDG3585371.1"/>
    </source>
</evidence>
<dbReference type="Proteomes" id="UP001153642">
    <property type="component" value="Unassembled WGS sequence"/>
</dbReference>